<organism evidence="1 2">
    <name type="scientific">Ixodes persulcatus</name>
    <name type="common">Taiga tick</name>
    <dbReference type="NCBI Taxonomy" id="34615"/>
    <lineage>
        <taxon>Eukaryota</taxon>
        <taxon>Metazoa</taxon>
        <taxon>Ecdysozoa</taxon>
        <taxon>Arthropoda</taxon>
        <taxon>Chelicerata</taxon>
        <taxon>Arachnida</taxon>
        <taxon>Acari</taxon>
        <taxon>Parasitiformes</taxon>
        <taxon>Ixodida</taxon>
        <taxon>Ixodoidea</taxon>
        <taxon>Ixodidae</taxon>
        <taxon>Ixodinae</taxon>
        <taxon>Ixodes</taxon>
    </lineage>
</organism>
<feature type="non-terminal residue" evidence="1">
    <location>
        <position position="1"/>
    </location>
</feature>
<comment type="caution">
    <text evidence="1">The sequence shown here is derived from an EMBL/GenBank/DDBJ whole genome shotgun (WGS) entry which is preliminary data.</text>
</comment>
<dbReference type="Proteomes" id="UP000805193">
    <property type="component" value="Unassembled WGS sequence"/>
</dbReference>
<name>A0AC60QQ00_IXOPE</name>
<reference evidence="1 2" key="1">
    <citation type="journal article" date="2020" name="Cell">
        <title>Large-Scale Comparative Analyses of Tick Genomes Elucidate Their Genetic Diversity and Vector Capacities.</title>
        <authorList>
            <consortium name="Tick Genome and Microbiome Consortium (TIGMIC)"/>
            <person name="Jia N."/>
            <person name="Wang J."/>
            <person name="Shi W."/>
            <person name="Du L."/>
            <person name="Sun Y."/>
            <person name="Zhan W."/>
            <person name="Jiang J.F."/>
            <person name="Wang Q."/>
            <person name="Zhang B."/>
            <person name="Ji P."/>
            <person name="Bell-Sakyi L."/>
            <person name="Cui X.M."/>
            <person name="Yuan T.T."/>
            <person name="Jiang B.G."/>
            <person name="Yang W.F."/>
            <person name="Lam T.T."/>
            <person name="Chang Q.C."/>
            <person name="Ding S.J."/>
            <person name="Wang X.J."/>
            <person name="Zhu J.G."/>
            <person name="Ruan X.D."/>
            <person name="Zhao L."/>
            <person name="Wei J.T."/>
            <person name="Ye R.Z."/>
            <person name="Que T.C."/>
            <person name="Du C.H."/>
            <person name="Zhou Y.H."/>
            <person name="Cheng J.X."/>
            <person name="Dai P.F."/>
            <person name="Guo W.B."/>
            <person name="Han X.H."/>
            <person name="Huang E.J."/>
            <person name="Li L.F."/>
            <person name="Wei W."/>
            <person name="Gao Y.C."/>
            <person name="Liu J.Z."/>
            <person name="Shao H.Z."/>
            <person name="Wang X."/>
            <person name="Wang C.C."/>
            <person name="Yang T.C."/>
            <person name="Huo Q.B."/>
            <person name="Li W."/>
            <person name="Chen H.Y."/>
            <person name="Chen S.E."/>
            <person name="Zhou L.G."/>
            <person name="Ni X.B."/>
            <person name="Tian J.H."/>
            <person name="Sheng Y."/>
            <person name="Liu T."/>
            <person name="Pan Y.S."/>
            <person name="Xia L.Y."/>
            <person name="Li J."/>
            <person name="Zhao F."/>
            <person name="Cao W.C."/>
        </authorList>
    </citation>
    <scope>NUCLEOTIDE SEQUENCE [LARGE SCALE GENOMIC DNA]</scope>
    <source>
        <strain evidence="1">Iper-2018</strain>
    </source>
</reference>
<keyword evidence="2" id="KW-1185">Reference proteome</keyword>
<dbReference type="EMBL" id="JABSTQ010005632">
    <property type="protein sequence ID" value="KAG0438908.1"/>
    <property type="molecule type" value="Genomic_DNA"/>
</dbReference>
<evidence type="ECO:0000313" key="1">
    <source>
        <dbReference type="EMBL" id="KAG0438908.1"/>
    </source>
</evidence>
<sequence length="447" mass="46755">GASGGSSKSPVIRGASELHVGHGRDRAASPSHWGPAAGVAQRHSGEGRLASGGLRKVPRRGESAGIVGGGAPRAPEHARQRGAGSASLGAQGASPGVGFAGARLGAGLAPETVRAEETSGCCARGRARRVAARACLPGASPGRERAPGTGGAQRSRRGGARGWPGRREAGPGPVRPGEAAAGVRAGDARGAPGTVRRAGLRGRPRERAQGRLRVSEVDRGHSGLAAERAALLPGDPDQVRAAVFFPQRPAAGRRHGGDPSNESFRGDGSSFRSEDSLGRSLLRRPTPDVEAELVLQAVDALSRRIAALEADKEKVEAECERSQRVIAGLEDELAATKSTLARLTKANNTLVAGNGRRDARLSSQLEVVSELKHASQTLEWEKASLVDQLADAARRYQLKTDQCDKLQSRLSKLELERQLSQAKVERLKLRVTESQAEVRVSPGKVAF</sequence>
<gene>
    <name evidence="1" type="ORF">HPB47_016828</name>
</gene>
<protein>
    <submittedName>
        <fullName evidence="1">Uncharacterized protein</fullName>
    </submittedName>
</protein>
<accession>A0AC60QQ00</accession>
<proteinExistence type="predicted"/>
<evidence type="ECO:0000313" key="2">
    <source>
        <dbReference type="Proteomes" id="UP000805193"/>
    </source>
</evidence>